<feature type="transmembrane region" description="Helical" evidence="1">
    <location>
        <begin position="39"/>
        <end position="61"/>
    </location>
</feature>
<dbReference type="Proteomes" id="UP000001299">
    <property type="component" value="Plasmid pCY360"/>
</dbReference>
<proteinExistence type="predicted"/>
<keyword evidence="2" id="KW-0614">Plasmid</keyword>
<dbReference type="HOGENOM" id="CLU_1700959_0_0_9"/>
<keyword evidence="1" id="KW-0812">Transmembrane</keyword>
<name>E0S3L5_BUTPB</name>
<feature type="transmembrane region" description="Helical" evidence="1">
    <location>
        <begin position="7"/>
        <end position="33"/>
    </location>
</feature>
<sequence>MSKKINYSYIIPPISLMGVILSISLMGIALIFGEPSGNTYFYLSVALLFFVFLLNFINLLAQSIRQKAFPDKAFNCLKKAYQNNFEEEFMNMIRSGSYNEEKLSAIGITRNDYDAFCQNINEMESCYRSFLKAIDSFKKEHPDNFDKLREILDD</sequence>
<evidence type="ECO:0000313" key="2">
    <source>
        <dbReference type="EMBL" id="ADL35997.1"/>
    </source>
</evidence>
<evidence type="ECO:0000313" key="3">
    <source>
        <dbReference type="Proteomes" id="UP000001299"/>
    </source>
</evidence>
<keyword evidence="1" id="KW-1133">Transmembrane helix</keyword>
<evidence type="ECO:0000256" key="1">
    <source>
        <dbReference type="SAM" id="Phobius"/>
    </source>
</evidence>
<accession>E0S3L5</accession>
<reference evidence="2 3" key="1">
    <citation type="journal article" date="2010" name="PLoS ONE">
        <title>The glycobiome of the rumen bacterium Butyrivibrio proteoclasticus B316(T) highlights adaptation to a polysaccharide-rich environment.</title>
        <authorList>
            <person name="Kelly W.J."/>
            <person name="Leahy S.C."/>
            <person name="Altermann E."/>
            <person name="Yeoman C.J."/>
            <person name="Dunne J.C."/>
            <person name="Kong Z."/>
            <person name="Pacheco D.M."/>
            <person name="Li D."/>
            <person name="Noel S.J."/>
            <person name="Moon C.D."/>
            <person name="Cookson A.L."/>
            <person name="Attwood G.T."/>
        </authorList>
    </citation>
    <scope>NUCLEOTIDE SEQUENCE [LARGE SCALE GENOMIC DNA]</scope>
    <source>
        <strain evidence="3">ATCC 51982 / DSM 14932 / B316</strain>
        <plasmid evidence="3">Plasmid pCY360</plasmid>
    </source>
</reference>
<organism evidence="2 3">
    <name type="scientific">Butyrivibrio proteoclasticus (strain ATCC 51982 / DSM 14932 / B316)</name>
    <name type="common">Clostridium proteoclasticum</name>
    <dbReference type="NCBI Taxonomy" id="515622"/>
    <lineage>
        <taxon>Bacteria</taxon>
        <taxon>Bacillati</taxon>
        <taxon>Bacillota</taxon>
        <taxon>Clostridia</taxon>
        <taxon>Lachnospirales</taxon>
        <taxon>Lachnospiraceae</taxon>
        <taxon>Butyrivibrio</taxon>
    </lineage>
</organism>
<dbReference type="AlphaFoldDB" id="E0S3L5"/>
<protein>
    <submittedName>
        <fullName evidence="2">Uncharacterized protein</fullName>
    </submittedName>
</protein>
<dbReference type="EMBL" id="CP001812">
    <property type="protein sequence ID" value="ADL35997.1"/>
    <property type="molecule type" value="Genomic_DNA"/>
</dbReference>
<keyword evidence="1" id="KW-0472">Membrane</keyword>
<keyword evidence="3" id="KW-1185">Reference proteome</keyword>
<gene>
    <name evidence="2" type="ordered locus">bpr_II057</name>
</gene>
<dbReference type="KEGG" id="bpb:bpr_II057"/>
<geneLocation type="plasmid" evidence="2 3">
    <name>pCY360</name>
</geneLocation>
<dbReference type="RefSeq" id="WP_013282647.1">
    <property type="nucleotide sequence ID" value="NC_014389.1"/>
</dbReference>